<evidence type="ECO:0008006" key="3">
    <source>
        <dbReference type="Google" id="ProtNLM"/>
    </source>
</evidence>
<evidence type="ECO:0000313" key="2">
    <source>
        <dbReference type="Proteomes" id="UP000663720"/>
    </source>
</evidence>
<keyword evidence="2" id="KW-1185">Reference proteome</keyword>
<dbReference type="Proteomes" id="UP000663720">
    <property type="component" value="Chromosome"/>
</dbReference>
<dbReference type="AlphaFoldDB" id="A0A975B8A7"/>
<gene>
    <name evidence="1" type="ORF">dnl_29840</name>
</gene>
<reference evidence="1" key="1">
    <citation type="journal article" date="2021" name="Microb. Physiol.">
        <title>Proteogenomic Insights into the Physiology of Marine, Sulfate-Reducing, Filamentous Desulfonema limicola and Desulfonema magnum.</title>
        <authorList>
            <person name="Schnaars V."/>
            <person name="Wohlbrand L."/>
            <person name="Scheve S."/>
            <person name="Hinrichs C."/>
            <person name="Reinhardt R."/>
            <person name="Rabus R."/>
        </authorList>
    </citation>
    <scope>NUCLEOTIDE SEQUENCE</scope>
    <source>
        <strain evidence="1">5ac10</strain>
    </source>
</reference>
<dbReference type="EMBL" id="CP061799">
    <property type="protein sequence ID" value="QTA80673.1"/>
    <property type="molecule type" value="Genomic_DNA"/>
</dbReference>
<dbReference type="KEGG" id="dli:dnl_29840"/>
<protein>
    <recommendedName>
        <fullName evidence="3">DUF3467 domain-containing protein</fullName>
    </recommendedName>
</protein>
<name>A0A975B8A7_9BACT</name>
<dbReference type="RefSeq" id="WP_207692289.1">
    <property type="nucleotide sequence ID" value="NZ_CP061799.1"/>
</dbReference>
<organism evidence="1 2">
    <name type="scientific">Desulfonema limicola</name>
    <dbReference type="NCBI Taxonomy" id="45656"/>
    <lineage>
        <taxon>Bacteria</taxon>
        <taxon>Pseudomonadati</taxon>
        <taxon>Thermodesulfobacteriota</taxon>
        <taxon>Desulfobacteria</taxon>
        <taxon>Desulfobacterales</taxon>
        <taxon>Desulfococcaceae</taxon>
        <taxon>Desulfonema</taxon>
    </lineage>
</organism>
<accession>A0A975B8A7</accession>
<evidence type="ECO:0000313" key="1">
    <source>
        <dbReference type="EMBL" id="QTA80673.1"/>
    </source>
</evidence>
<sequence length="97" mass="11058">MSKKTHKRNNDISKTLKSNDIENIYFNEFALGVSKNDVFMLLRRNGREEIILNASHITAKTFAIALNEAISNFEEETNQKIVVSEDIEKKIGASDKE</sequence>
<proteinExistence type="predicted"/>